<keyword evidence="3" id="KW-1185">Reference proteome</keyword>
<accession>A0A9W6X5W1</accession>
<protein>
    <submittedName>
        <fullName evidence="2">Unnamed protein product</fullName>
    </submittedName>
</protein>
<organism evidence="2 3">
    <name type="scientific">Phytophthora lilii</name>
    <dbReference type="NCBI Taxonomy" id="2077276"/>
    <lineage>
        <taxon>Eukaryota</taxon>
        <taxon>Sar</taxon>
        <taxon>Stramenopiles</taxon>
        <taxon>Oomycota</taxon>
        <taxon>Peronosporomycetes</taxon>
        <taxon>Peronosporales</taxon>
        <taxon>Peronosporaceae</taxon>
        <taxon>Phytophthora</taxon>
    </lineage>
</organism>
<gene>
    <name evidence="2" type="ORF">Plil01_001376100</name>
</gene>
<evidence type="ECO:0000313" key="2">
    <source>
        <dbReference type="EMBL" id="GMF32140.1"/>
    </source>
</evidence>
<proteinExistence type="predicted"/>
<evidence type="ECO:0000256" key="1">
    <source>
        <dbReference type="SAM" id="MobiDB-lite"/>
    </source>
</evidence>
<comment type="caution">
    <text evidence="2">The sequence shown here is derived from an EMBL/GenBank/DDBJ whole genome shotgun (WGS) entry which is preliminary data.</text>
</comment>
<name>A0A9W6X5W1_9STRA</name>
<feature type="compositionally biased region" description="Low complexity" evidence="1">
    <location>
        <begin position="13"/>
        <end position="34"/>
    </location>
</feature>
<dbReference type="Proteomes" id="UP001165083">
    <property type="component" value="Unassembled WGS sequence"/>
</dbReference>
<dbReference type="EMBL" id="BSXW01000959">
    <property type="protein sequence ID" value="GMF32140.1"/>
    <property type="molecule type" value="Genomic_DNA"/>
</dbReference>
<dbReference type="AlphaFoldDB" id="A0A9W6X5W1"/>
<sequence length="116" mass="11606">MLQLAVDSGSGGSSSDSGSGGSSSDSGSGGSSSDSDSDSTAPAISDYGTLRHPTGLANVDYLRLVVVQFVAVGSGGNSRGGSSSSSAQVRYGCTTRFWVAMYSSTTLPLATFSRMK</sequence>
<evidence type="ECO:0000313" key="3">
    <source>
        <dbReference type="Proteomes" id="UP001165083"/>
    </source>
</evidence>
<feature type="region of interest" description="Disordered" evidence="1">
    <location>
        <begin position="1"/>
        <end position="47"/>
    </location>
</feature>
<reference evidence="2" key="1">
    <citation type="submission" date="2023-04" db="EMBL/GenBank/DDBJ databases">
        <title>Phytophthora lilii NBRC 32176.</title>
        <authorList>
            <person name="Ichikawa N."/>
            <person name="Sato H."/>
            <person name="Tonouchi N."/>
        </authorList>
    </citation>
    <scope>NUCLEOTIDE SEQUENCE</scope>
    <source>
        <strain evidence="2">NBRC 32176</strain>
    </source>
</reference>